<dbReference type="Pfam" id="PF01668">
    <property type="entry name" value="SmpB"/>
    <property type="match status" value="1"/>
</dbReference>
<dbReference type="InterPro" id="IPR000037">
    <property type="entry name" value="SsrA-bd_prot"/>
</dbReference>
<dbReference type="Gene3D" id="2.40.280.10">
    <property type="match status" value="1"/>
</dbReference>
<name>A0A2M6WD41_9BACT</name>
<dbReference type="NCBIfam" id="NF003843">
    <property type="entry name" value="PRK05422.1"/>
    <property type="match status" value="1"/>
</dbReference>
<evidence type="ECO:0000313" key="4">
    <source>
        <dbReference type="EMBL" id="PIT90696.1"/>
    </source>
</evidence>
<evidence type="ECO:0000313" key="5">
    <source>
        <dbReference type="Proteomes" id="UP000230543"/>
    </source>
</evidence>
<dbReference type="PANTHER" id="PTHR30308">
    <property type="entry name" value="TMRNA-BINDING COMPONENT OF TRANS-TRANSLATION TAGGING COMPLEX"/>
    <property type="match status" value="1"/>
</dbReference>
<gene>
    <name evidence="3" type="primary">smpB</name>
    <name evidence="4" type="ORF">COU22_00775</name>
</gene>
<comment type="caution">
    <text evidence="4">The sequence shown here is derived from an EMBL/GenBank/DDBJ whole genome shotgun (WGS) entry which is preliminary data.</text>
</comment>
<dbReference type="GO" id="GO:0070930">
    <property type="term" value="P:trans-translation-dependent protein tagging"/>
    <property type="evidence" value="ECO:0007669"/>
    <property type="project" value="TreeGrafter"/>
</dbReference>
<dbReference type="InterPro" id="IPR020081">
    <property type="entry name" value="SsrA-bd_prot_CS"/>
</dbReference>
<dbReference type="NCBIfam" id="TIGR00086">
    <property type="entry name" value="smpB"/>
    <property type="match status" value="1"/>
</dbReference>
<comment type="function">
    <text evidence="3">Required for rescue of stalled ribosomes mediated by trans-translation. Binds to transfer-messenger RNA (tmRNA), required for stable association of tmRNA with ribosomes. tmRNA and SmpB together mimic tRNA shape, replacing the anticodon stem-loop with SmpB. tmRNA is encoded by the ssrA gene; the 2 termini fold to resemble tRNA(Ala) and it encodes a 'tag peptide', a short internal open reading frame. During trans-translation Ala-aminoacylated tmRNA acts like a tRNA, entering the A-site of stalled ribosomes, displacing the stalled mRNA. The ribosome then switches to translate the ORF on the tmRNA; the nascent peptide is terminated with the 'tag peptide' encoded by the tmRNA and targeted for degradation. The ribosome is freed to recommence translation, which seems to be the essential function of trans-translation.</text>
</comment>
<accession>A0A2M6WD41</accession>
<dbReference type="InterPro" id="IPR023620">
    <property type="entry name" value="SmpB"/>
</dbReference>
<comment type="subcellular location">
    <subcellularLocation>
        <location evidence="3">Cytoplasm</location>
    </subcellularLocation>
    <text evidence="3">The tmRNA-SmpB complex associates with stalled 70S ribosomes.</text>
</comment>
<dbReference type="AlphaFoldDB" id="A0A2M6WD41"/>
<keyword evidence="1 3" id="KW-0963">Cytoplasm</keyword>
<proteinExistence type="inferred from homology"/>
<evidence type="ECO:0000256" key="2">
    <source>
        <dbReference type="ARBA" id="ARBA00022884"/>
    </source>
</evidence>
<keyword evidence="2 3" id="KW-0694">RNA-binding</keyword>
<dbReference type="HAMAP" id="MF_00023">
    <property type="entry name" value="SmpB"/>
    <property type="match status" value="1"/>
</dbReference>
<dbReference type="Proteomes" id="UP000230543">
    <property type="component" value="Unassembled WGS sequence"/>
</dbReference>
<comment type="similarity">
    <text evidence="3">Belongs to the SmpB family.</text>
</comment>
<dbReference type="GO" id="GO:0070929">
    <property type="term" value="P:trans-translation"/>
    <property type="evidence" value="ECO:0007669"/>
    <property type="project" value="UniProtKB-UniRule"/>
</dbReference>
<sequence>MTKNILAENKKALHDYKILEKWEAGLKLTGAEVKAAKKGQINLKGSYVTVRENPPSVWLKGAHIAKYAKAGYAQKDYNPLRDRQLLLNKKEISSIIGKRQQKTLTIMPLLVYTSQRLVKVEIGLMQGKKKFDKREDLKKREFIRKKQRLLKR</sequence>
<reference evidence="5" key="1">
    <citation type="submission" date="2017-09" db="EMBL/GenBank/DDBJ databases">
        <title>Depth-based differentiation of microbial function through sediment-hosted aquifers and enrichment of novel symbionts in the deep terrestrial subsurface.</title>
        <authorList>
            <person name="Probst A.J."/>
            <person name="Ladd B."/>
            <person name="Jarett J.K."/>
            <person name="Geller-Mcgrath D.E."/>
            <person name="Sieber C.M.K."/>
            <person name="Emerson J.B."/>
            <person name="Anantharaman K."/>
            <person name="Thomas B.C."/>
            <person name="Malmstrom R."/>
            <person name="Stieglmeier M."/>
            <person name="Klingl A."/>
            <person name="Woyke T."/>
            <person name="Ryan C.M."/>
            <person name="Banfield J.F."/>
        </authorList>
    </citation>
    <scope>NUCLEOTIDE SEQUENCE [LARGE SCALE GENOMIC DNA]</scope>
</reference>
<dbReference type="PROSITE" id="PS01317">
    <property type="entry name" value="SSRP"/>
    <property type="match status" value="1"/>
</dbReference>
<dbReference type="EMBL" id="PFBO01000023">
    <property type="protein sequence ID" value="PIT90696.1"/>
    <property type="molecule type" value="Genomic_DNA"/>
</dbReference>
<organism evidence="4 5">
    <name type="scientific">Candidatus Komeilibacteria bacterium CG10_big_fil_rev_8_21_14_0_10_41_13</name>
    <dbReference type="NCBI Taxonomy" id="1974476"/>
    <lineage>
        <taxon>Bacteria</taxon>
        <taxon>Candidatus Komeiliibacteriota</taxon>
    </lineage>
</organism>
<evidence type="ECO:0000256" key="3">
    <source>
        <dbReference type="HAMAP-Rule" id="MF_00023"/>
    </source>
</evidence>
<dbReference type="GO" id="GO:0005829">
    <property type="term" value="C:cytosol"/>
    <property type="evidence" value="ECO:0007669"/>
    <property type="project" value="TreeGrafter"/>
</dbReference>
<dbReference type="PANTHER" id="PTHR30308:SF2">
    <property type="entry name" value="SSRA-BINDING PROTEIN"/>
    <property type="match status" value="1"/>
</dbReference>
<evidence type="ECO:0000256" key="1">
    <source>
        <dbReference type="ARBA" id="ARBA00022490"/>
    </source>
</evidence>
<dbReference type="GO" id="GO:0003723">
    <property type="term" value="F:RNA binding"/>
    <property type="evidence" value="ECO:0007669"/>
    <property type="project" value="UniProtKB-UniRule"/>
</dbReference>
<dbReference type="CDD" id="cd09294">
    <property type="entry name" value="SmpB"/>
    <property type="match status" value="1"/>
</dbReference>
<dbReference type="SUPFAM" id="SSF74982">
    <property type="entry name" value="Small protein B (SmpB)"/>
    <property type="match status" value="1"/>
</dbReference>
<protein>
    <recommendedName>
        <fullName evidence="3">SsrA-binding protein</fullName>
    </recommendedName>
    <alternativeName>
        <fullName evidence="3">Small protein B</fullName>
    </alternativeName>
</protein>